<reference evidence="2" key="1">
    <citation type="journal article" date="2020" name="Nature">
        <title>Giant virus diversity and host interactions through global metagenomics.</title>
        <authorList>
            <person name="Schulz F."/>
            <person name="Roux S."/>
            <person name="Paez-Espino D."/>
            <person name="Jungbluth S."/>
            <person name="Walsh D.A."/>
            <person name="Denef V.J."/>
            <person name="McMahon K.D."/>
            <person name="Konstantinidis K.T."/>
            <person name="Eloe-Fadrosh E.A."/>
            <person name="Kyrpides N.C."/>
            <person name="Woyke T."/>
        </authorList>
    </citation>
    <scope>NUCLEOTIDE SEQUENCE</scope>
    <source>
        <strain evidence="2">GVMAG-S-1101164-105</strain>
    </source>
</reference>
<dbReference type="Pfam" id="PF00583">
    <property type="entry name" value="Acetyltransf_1"/>
    <property type="match status" value="1"/>
</dbReference>
<proteinExistence type="predicted"/>
<organism evidence="2">
    <name type="scientific">viral metagenome</name>
    <dbReference type="NCBI Taxonomy" id="1070528"/>
    <lineage>
        <taxon>unclassified sequences</taxon>
        <taxon>metagenomes</taxon>
        <taxon>organismal metagenomes</taxon>
    </lineage>
</organism>
<accession>A0A6C0JXB4</accession>
<dbReference type="InterPro" id="IPR016181">
    <property type="entry name" value="Acyl_CoA_acyltransferase"/>
</dbReference>
<dbReference type="SUPFAM" id="SSF55729">
    <property type="entry name" value="Acyl-CoA N-acyltransferases (Nat)"/>
    <property type="match status" value="1"/>
</dbReference>
<protein>
    <recommendedName>
        <fullName evidence="1">N-acetyltransferase domain-containing protein</fullName>
    </recommendedName>
</protein>
<evidence type="ECO:0000259" key="1">
    <source>
        <dbReference type="PROSITE" id="PS51186"/>
    </source>
</evidence>
<sequence length="143" mass="16372">MLKIKRFSPNHLDSLNKCFNTVFDSTELENYRKIKDFSLTFVGMDPNDNVKAFIIANKSESKFGEYEIAYLGISSEFRGRGYGKILLRLMMNELKGHCVWLNALVNNDIACKLYKEAGFIEMDRYIDNSGNNSIAFATVDCLK</sequence>
<feature type="domain" description="N-acetyltransferase" evidence="1">
    <location>
        <begin position="2"/>
        <end position="143"/>
    </location>
</feature>
<dbReference type="EMBL" id="MN740739">
    <property type="protein sequence ID" value="QHU09571.1"/>
    <property type="molecule type" value="Genomic_DNA"/>
</dbReference>
<dbReference type="InterPro" id="IPR000182">
    <property type="entry name" value="GNAT_dom"/>
</dbReference>
<dbReference type="Gene3D" id="3.40.630.30">
    <property type="match status" value="1"/>
</dbReference>
<dbReference type="PROSITE" id="PS51186">
    <property type="entry name" value="GNAT"/>
    <property type="match status" value="1"/>
</dbReference>
<dbReference type="AlphaFoldDB" id="A0A6C0JXB4"/>
<evidence type="ECO:0000313" key="2">
    <source>
        <dbReference type="EMBL" id="QHU09571.1"/>
    </source>
</evidence>
<dbReference type="CDD" id="cd04301">
    <property type="entry name" value="NAT_SF"/>
    <property type="match status" value="1"/>
</dbReference>
<name>A0A6C0JXB4_9ZZZZ</name>
<dbReference type="GO" id="GO:0016747">
    <property type="term" value="F:acyltransferase activity, transferring groups other than amino-acyl groups"/>
    <property type="evidence" value="ECO:0007669"/>
    <property type="project" value="InterPro"/>
</dbReference>